<evidence type="ECO:0000256" key="2">
    <source>
        <dbReference type="ARBA" id="ARBA00022723"/>
    </source>
</evidence>
<dbReference type="RefSeq" id="WP_074258185.1">
    <property type="nucleotide sequence ID" value="NZ_FSRL01000002.1"/>
</dbReference>
<dbReference type="AlphaFoldDB" id="A0A1N6ILT3"/>
<dbReference type="InterPro" id="IPR051459">
    <property type="entry name" value="Cytochrome_c-type_DH"/>
</dbReference>
<feature type="domain" description="Cytochrome c" evidence="6">
    <location>
        <begin position="38"/>
        <end position="137"/>
    </location>
</feature>
<dbReference type="GO" id="GO:0020037">
    <property type="term" value="F:heme binding"/>
    <property type="evidence" value="ECO:0007669"/>
    <property type="project" value="InterPro"/>
</dbReference>
<dbReference type="STRING" id="1217970.SAMN05444002_4051"/>
<reference evidence="8" key="1">
    <citation type="submission" date="2016-11" db="EMBL/GenBank/DDBJ databases">
        <authorList>
            <person name="Varghese N."/>
            <person name="Submissions S."/>
        </authorList>
    </citation>
    <scope>NUCLEOTIDE SEQUENCE [LARGE SCALE GENOMIC DNA]</scope>
    <source>
        <strain evidence="8">DSM 29440</strain>
    </source>
</reference>
<feature type="chain" id="PRO_5012839600" evidence="5">
    <location>
        <begin position="28"/>
        <end position="157"/>
    </location>
</feature>
<sequence length="157" mass="17150">MKTRWFALTACAGAAALWFAWPGQAEKAGSLLPYQDAEALALGEALYGEHCAACHGADLEGQVSNWRDRDAEGMIPAPPHDETGHTWHHPDAMLFAITKLGTEAVVGQGYRSNMGGFEGILTDEEILATLAWIKSTWPQEVVEAHDEINARYEATRN</sequence>
<keyword evidence="2 4" id="KW-0479">Metal-binding</keyword>
<keyword evidence="1 4" id="KW-0349">Heme</keyword>
<gene>
    <name evidence="7" type="ORF">SAMN05444002_4051</name>
</gene>
<dbReference type="SUPFAM" id="SSF46626">
    <property type="entry name" value="Cytochrome c"/>
    <property type="match status" value="1"/>
</dbReference>
<dbReference type="GO" id="GO:0009055">
    <property type="term" value="F:electron transfer activity"/>
    <property type="evidence" value="ECO:0007669"/>
    <property type="project" value="InterPro"/>
</dbReference>
<dbReference type="PROSITE" id="PS51007">
    <property type="entry name" value="CYTC"/>
    <property type="match status" value="1"/>
</dbReference>
<feature type="signal peptide" evidence="5">
    <location>
        <begin position="1"/>
        <end position="27"/>
    </location>
</feature>
<keyword evidence="5" id="KW-0732">Signal</keyword>
<dbReference type="InterPro" id="IPR036909">
    <property type="entry name" value="Cyt_c-like_dom_sf"/>
</dbReference>
<evidence type="ECO:0000256" key="4">
    <source>
        <dbReference type="PROSITE-ProRule" id="PRU00433"/>
    </source>
</evidence>
<evidence type="ECO:0000313" key="8">
    <source>
        <dbReference type="Proteomes" id="UP000184932"/>
    </source>
</evidence>
<evidence type="ECO:0000256" key="3">
    <source>
        <dbReference type="ARBA" id="ARBA00023004"/>
    </source>
</evidence>
<dbReference type="GO" id="GO:0046872">
    <property type="term" value="F:metal ion binding"/>
    <property type="evidence" value="ECO:0007669"/>
    <property type="project" value="UniProtKB-KW"/>
</dbReference>
<dbReference type="Proteomes" id="UP000184932">
    <property type="component" value="Unassembled WGS sequence"/>
</dbReference>
<evidence type="ECO:0000313" key="7">
    <source>
        <dbReference type="EMBL" id="SIO32980.1"/>
    </source>
</evidence>
<evidence type="ECO:0000256" key="5">
    <source>
        <dbReference type="SAM" id="SignalP"/>
    </source>
</evidence>
<keyword evidence="3 4" id="KW-0408">Iron</keyword>
<dbReference type="OrthoDB" id="9811281at2"/>
<dbReference type="Gene3D" id="1.10.760.10">
    <property type="entry name" value="Cytochrome c-like domain"/>
    <property type="match status" value="1"/>
</dbReference>
<protein>
    <submittedName>
        <fullName evidence="7">Cytochrome c, mono-and diheme variants</fullName>
    </submittedName>
</protein>
<organism evidence="7 8">
    <name type="scientific">Vannielia litorea</name>
    <dbReference type="NCBI Taxonomy" id="1217970"/>
    <lineage>
        <taxon>Bacteria</taxon>
        <taxon>Pseudomonadati</taxon>
        <taxon>Pseudomonadota</taxon>
        <taxon>Alphaproteobacteria</taxon>
        <taxon>Rhodobacterales</taxon>
        <taxon>Paracoccaceae</taxon>
        <taxon>Vannielia</taxon>
    </lineage>
</organism>
<accession>A0A1N6ILT3</accession>
<name>A0A1N6ILT3_9RHOB</name>
<dbReference type="InterPro" id="IPR009056">
    <property type="entry name" value="Cyt_c-like_dom"/>
</dbReference>
<proteinExistence type="predicted"/>
<dbReference type="Pfam" id="PF00034">
    <property type="entry name" value="Cytochrom_C"/>
    <property type="match status" value="1"/>
</dbReference>
<dbReference type="EMBL" id="FSRL01000002">
    <property type="protein sequence ID" value="SIO32980.1"/>
    <property type="molecule type" value="Genomic_DNA"/>
</dbReference>
<dbReference type="PANTHER" id="PTHR35008">
    <property type="entry name" value="BLL4482 PROTEIN-RELATED"/>
    <property type="match status" value="1"/>
</dbReference>
<dbReference type="PANTHER" id="PTHR35008:SF4">
    <property type="entry name" value="BLL4482 PROTEIN"/>
    <property type="match status" value="1"/>
</dbReference>
<evidence type="ECO:0000256" key="1">
    <source>
        <dbReference type="ARBA" id="ARBA00022617"/>
    </source>
</evidence>
<keyword evidence="8" id="KW-1185">Reference proteome</keyword>
<evidence type="ECO:0000259" key="6">
    <source>
        <dbReference type="PROSITE" id="PS51007"/>
    </source>
</evidence>